<dbReference type="PANTHER" id="PTHR37984:SF5">
    <property type="entry name" value="PROTEIN NYNRIN-LIKE"/>
    <property type="match status" value="1"/>
</dbReference>
<keyword evidence="2" id="KW-1185">Reference proteome</keyword>
<dbReference type="HOGENOM" id="CLU_000384_22_1_1"/>
<protein>
    <submittedName>
        <fullName evidence="1">Uncharacterized protein</fullName>
    </submittedName>
</protein>
<dbReference type="InterPro" id="IPR036397">
    <property type="entry name" value="RNaseH_sf"/>
</dbReference>
<dbReference type="InterPro" id="IPR012337">
    <property type="entry name" value="RNaseH-like_sf"/>
</dbReference>
<accession>A0A0D0BZC7</accession>
<dbReference type="GO" id="GO:0003676">
    <property type="term" value="F:nucleic acid binding"/>
    <property type="evidence" value="ECO:0007669"/>
    <property type="project" value="InterPro"/>
</dbReference>
<gene>
    <name evidence="1" type="ORF">GYMLUDRAFT_182320</name>
</gene>
<proteinExistence type="predicted"/>
<dbReference type="PANTHER" id="PTHR37984">
    <property type="entry name" value="PROTEIN CBG26694"/>
    <property type="match status" value="1"/>
</dbReference>
<dbReference type="Proteomes" id="UP000053593">
    <property type="component" value="Unassembled WGS sequence"/>
</dbReference>
<evidence type="ECO:0000313" key="1">
    <source>
        <dbReference type="EMBL" id="KIK50752.1"/>
    </source>
</evidence>
<sequence length="227" mass="26440">MEKSPTISIPSTLFQKVSVDIMFMPPARGYQYIVAAHDDLSGTCKARALKQATSQALSKFFWEQIYCRYGHFILRESLIKACEDQIQDWPLKLPEAVFADRVTISKVTGFSPYQLLHATKPLMPFDLFKATFLIEGFYSGMTTTELLSKRIRQIEKHTSDIEKAAEILRKSRFKSKIQFERRFQKRLIKSEYKKGEYVLVRNARHDQEIGGKERSQYWGPFVVKEHT</sequence>
<dbReference type="InterPro" id="IPR050951">
    <property type="entry name" value="Retrovirus_Pol_polyprotein"/>
</dbReference>
<dbReference type="Gene3D" id="3.30.420.10">
    <property type="entry name" value="Ribonuclease H-like superfamily/Ribonuclease H"/>
    <property type="match status" value="2"/>
</dbReference>
<dbReference type="EMBL" id="KN834886">
    <property type="protein sequence ID" value="KIK50752.1"/>
    <property type="molecule type" value="Genomic_DNA"/>
</dbReference>
<dbReference type="SUPFAM" id="SSF53098">
    <property type="entry name" value="Ribonuclease H-like"/>
    <property type="match status" value="1"/>
</dbReference>
<dbReference type="AlphaFoldDB" id="A0A0D0BZC7"/>
<evidence type="ECO:0000313" key="2">
    <source>
        <dbReference type="Proteomes" id="UP000053593"/>
    </source>
</evidence>
<dbReference type="OrthoDB" id="446925at2759"/>
<name>A0A0D0BZC7_9AGAR</name>
<organism evidence="1 2">
    <name type="scientific">Collybiopsis luxurians FD-317 M1</name>
    <dbReference type="NCBI Taxonomy" id="944289"/>
    <lineage>
        <taxon>Eukaryota</taxon>
        <taxon>Fungi</taxon>
        <taxon>Dikarya</taxon>
        <taxon>Basidiomycota</taxon>
        <taxon>Agaricomycotina</taxon>
        <taxon>Agaricomycetes</taxon>
        <taxon>Agaricomycetidae</taxon>
        <taxon>Agaricales</taxon>
        <taxon>Marasmiineae</taxon>
        <taxon>Omphalotaceae</taxon>
        <taxon>Collybiopsis</taxon>
        <taxon>Collybiopsis luxurians</taxon>
    </lineage>
</organism>
<reference evidence="1 2" key="1">
    <citation type="submission" date="2014-04" db="EMBL/GenBank/DDBJ databases">
        <title>Evolutionary Origins and Diversification of the Mycorrhizal Mutualists.</title>
        <authorList>
            <consortium name="DOE Joint Genome Institute"/>
            <consortium name="Mycorrhizal Genomics Consortium"/>
            <person name="Kohler A."/>
            <person name="Kuo A."/>
            <person name="Nagy L.G."/>
            <person name="Floudas D."/>
            <person name="Copeland A."/>
            <person name="Barry K.W."/>
            <person name="Cichocki N."/>
            <person name="Veneault-Fourrey C."/>
            <person name="LaButti K."/>
            <person name="Lindquist E.A."/>
            <person name="Lipzen A."/>
            <person name="Lundell T."/>
            <person name="Morin E."/>
            <person name="Murat C."/>
            <person name="Riley R."/>
            <person name="Ohm R."/>
            <person name="Sun H."/>
            <person name="Tunlid A."/>
            <person name="Henrissat B."/>
            <person name="Grigoriev I.V."/>
            <person name="Hibbett D.S."/>
            <person name="Martin F."/>
        </authorList>
    </citation>
    <scope>NUCLEOTIDE SEQUENCE [LARGE SCALE GENOMIC DNA]</scope>
    <source>
        <strain evidence="1 2">FD-317 M1</strain>
    </source>
</reference>